<name>A0A7Y6I2T7_9ACTN</name>
<keyword evidence="2" id="KW-0472">Membrane</keyword>
<dbReference type="GO" id="GO:0016747">
    <property type="term" value="F:acyltransferase activity, transferring groups other than amino-acyl groups"/>
    <property type="evidence" value="ECO:0007669"/>
    <property type="project" value="TreeGrafter"/>
</dbReference>
<keyword evidence="2" id="KW-1133">Transmembrane helix</keyword>
<keyword evidence="4" id="KW-1185">Reference proteome</keyword>
<dbReference type="InterPro" id="IPR029058">
    <property type="entry name" value="AB_hydrolase_fold"/>
</dbReference>
<organism evidence="3 4">
    <name type="scientific">Nonomuraea montanisoli</name>
    <dbReference type="NCBI Taxonomy" id="2741721"/>
    <lineage>
        <taxon>Bacteria</taxon>
        <taxon>Bacillati</taxon>
        <taxon>Actinomycetota</taxon>
        <taxon>Actinomycetes</taxon>
        <taxon>Streptosporangiales</taxon>
        <taxon>Streptosporangiaceae</taxon>
        <taxon>Nonomuraea</taxon>
    </lineage>
</organism>
<dbReference type="Pfam" id="PF00756">
    <property type="entry name" value="Esterase"/>
    <property type="match status" value="1"/>
</dbReference>
<feature type="transmembrane region" description="Helical" evidence="2">
    <location>
        <begin position="39"/>
        <end position="64"/>
    </location>
</feature>
<feature type="transmembrane region" description="Helical" evidence="2">
    <location>
        <begin position="6"/>
        <end position="27"/>
    </location>
</feature>
<dbReference type="PANTHER" id="PTHR48098:SF1">
    <property type="entry name" value="DIACYLGLYCEROL ACYLTRANSFERASE_MYCOLYLTRANSFERASE AG85A"/>
    <property type="match status" value="1"/>
</dbReference>
<evidence type="ECO:0000313" key="4">
    <source>
        <dbReference type="Proteomes" id="UP000586042"/>
    </source>
</evidence>
<accession>A0A7Y6I2T7</accession>
<dbReference type="Gene3D" id="3.40.50.1820">
    <property type="entry name" value="alpha/beta hydrolase"/>
    <property type="match status" value="1"/>
</dbReference>
<evidence type="ECO:0000313" key="3">
    <source>
        <dbReference type="EMBL" id="NUW30113.1"/>
    </source>
</evidence>
<sequence>MGLTSLPLQLMTGALAIGALVATVWAWPRLAGRLAGRRWTAVLARAGVLAGNQVLTLAALGLFVNNYFGFYGSWDDLLGTDPGTAAITIAGQGLQVLDSQAVRGGRIEHVIMPGPTTHLSEQAYVFLPTAYLTDHRRRFPAILALTGYPGDPRNLMTRLDLPGRLATAISRHQVPPAVLVMMRPSVVLPRDTECVDVPGGPQIQKYFADDVRRDMTTAYRVAPGREYWGIIGGSTGGYCALKLAMTHPQAFSAAVSLSGYYRTIIDGTTGDLFGGQQALEHDNDLMWRLATLPAPPVNVLVTSSRKGESDYRSTLAFLAAVKPPMQASSLILPSGGHNFNTWNRELPQALPWLAQQLHAPSGEAPSSTAAPSGGPSTGAPG</sequence>
<proteinExistence type="predicted"/>
<dbReference type="AlphaFoldDB" id="A0A7Y6I2T7"/>
<dbReference type="InterPro" id="IPR000801">
    <property type="entry name" value="Esterase-like"/>
</dbReference>
<dbReference type="PANTHER" id="PTHR48098">
    <property type="entry name" value="ENTEROCHELIN ESTERASE-RELATED"/>
    <property type="match status" value="1"/>
</dbReference>
<evidence type="ECO:0000256" key="2">
    <source>
        <dbReference type="SAM" id="Phobius"/>
    </source>
</evidence>
<protein>
    <submittedName>
        <fullName evidence="3">Prolyl oligopeptidase family serine peptidase</fullName>
    </submittedName>
</protein>
<dbReference type="RefSeq" id="WP_175587586.1">
    <property type="nucleotide sequence ID" value="NZ_JABWGN010000001.1"/>
</dbReference>
<comment type="caution">
    <text evidence="3">The sequence shown here is derived from an EMBL/GenBank/DDBJ whole genome shotgun (WGS) entry which is preliminary data.</text>
</comment>
<gene>
    <name evidence="3" type="ORF">HTZ77_01525</name>
</gene>
<keyword evidence="2" id="KW-0812">Transmembrane</keyword>
<feature type="region of interest" description="Disordered" evidence="1">
    <location>
        <begin position="359"/>
        <end position="381"/>
    </location>
</feature>
<dbReference type="EMBL" id="JABWGN010000001">
    <property type="protein sequence ID" value="NUW30113.1"/>
    <property type="molecule type" value="Genomic_DNA"/>
</dbReference>
<dbReference type="InterPro" id="IPR050583">
    <property type="entry name" value="Mycobacterial_A85_antigen"/>
</dbReference>
<dbReference type="SUPFAM" id="SSF53474">
    <property type="entry name" value="alpha/beta-Hydrolases"/>
    <property type="match status" value="1"/>
</dbReference>
<reference evidence="3 4" key="1">
    <citation type="submission" date="2020-06" db="EMBL/GenBank/DDBJ databases">
        <title>Nonomuraea sp. SMC257, a novel actinomycete isolated from soil.</title>
        <authorList>
            <person name="Chanama M."/>
        </authorList>
    </citation>
    <scope>NUCLEOTIDE SEQUENCE [LARGE SCALE GENOMIC DNA]</scope>
    <source>
        <strain evidence="3 4">SMC257</strain>
    </source>
</reference>
<dbReference type="Proteomes" id="UP000586042">
    <property type="component" value="Unassembled WGS sequence"/>
</dbReference>
<evidence type="ECO:0000256" key="1">
    <source>
        <dbReference type="SAM" id="MobiDB-lite"/>
    </source>
</evidence>